<evidence type="ECO:0000259" key="3">
    <source>
        <dbReference type="PROSITE" id="PS51898"/>
    </source>
</evidence>
<comment type="caution">
    <text evidence="4">The sequence shown here is derived from an EMBL/GenBank/DDBJ whole genome shotgun (WGS) entry which is preliminary data.</text>
</comment>
<dbReference type="EMBL" id="JBHLWK010000027">
    <property type="protein sequence ID" value="MFC0206402.1"/>
    <property type="molecule type" value="Genomic_DNA"/>
</dbReference>
<sequence length="459" mass="52332">MSGELTSRPKGSKRHPWDWYVEEKWVTHRLVDVADLEPDVTYLDPFCGQLHIPQALSERGIKHAYGTDLFARDPGHRLFLGQHDFFGDQRHLLEASGSLSIIMNPPFSFQNGRLVRGLAEKCIRQALAIATHKVCALLPLKWLASEGRYRLFTDETPIGVWILCERPSMPPGDMIEQLGDDAYDHGKIDYMWVVWDKNRVPARDSRGTPFAPTYRSSASVNREIENARSVWRRAQGTKYDIGEMPDWKQLRLKVPAQPPRELELLEEDKLLLAMRNDVADAVDFLLKSGWRRGEVLGLRWSDVSIPRKVATTRIKGGDVVTRPLTTALVEIIARQPQCTDEDGELIPFVFTYVCQKSRGPRRKGKRYPLTPTALRNPFHKARKAAKIENFRIHDLRHTRGTRIVRATGSLAAAKEALKHKRIETTLRYAHVLDDDVRNALEASESRHSPDHAEPAKKKA</sequence>
<keyword evidence="5" id="KW-1185">Reference proteome</keyword>
<accession>A0ABV6D1B0</accession>
<evidence type="ECO:0000256" key="2">
    <source>
        <dbReference type="ARBA" id="ARBA00023172"/>
    </source>
</evidence>
<dbReference type="InterPro" id="IPR050090">
    <property type="entry name" value="Tyrosine_recombinase_XerCD"/>
</dbReference>
<dbReference type="PROSITE" id="PS51898">
    <property type="entry name" value="TYR_RECOMBINASE"/>
    <property type="match status" value="1"/>
</dbReference>
<dbReference type="SUPFAM" id="SSF53335">
    <property type="entry name" value="S-adenosyl-L-methionine-dependent methyltransferases"/>
    <property type="match status" value="1"/>
</dbReference>
<organism evidence="4 5">
    <name type="scientific">Novosphingobium soli</name>
    <dbReference type="NCBI Taxonomy" id="574956"/>
    <lineage>
        <taxon>Bacteria</taxon>
        <taxon>Pseudomonadati</taxon>
        <taxon>Pseudomonadota</taxon>
        <taxon>Alphaproteobacteria</taxon>
        <taxon>Sphingomonadales</taxon>
        <taxon>Sphingomonadaceae</taxon>
        <taxon>Novosphingobium</taxon>
    </lineage>
</organism>
<dbReference type="SUPFAM" id="SSF56349">
    <property type="entry name" value="DNA breaking-rejoining enzymes"/>
    <property type="match status" value="1"/>
</dbReference>
<gene>
    <name evidence="4" type="ORF">ACFFJC_19225</name>
</gene>
<reference evidence="4 5" key="1">
    <citation type="submission" date="2024-09" db="EMBL/GenBank/DDBJ databases">
        <authorList>
            <person name="Sun Q."/>
            <person name="Mori K."/>
        </authorList>
    </citation>
    <scope>NUCLEOTIDE SEQUENCE [LARGE SCALE GENOMIC DNA]</scope>
    <source>
        <strain evidence="4 5">CCM 7706</strain>
    </source>
</reference>
<name>A0ABV6D1B0_9SPHN</name>
<keyword evidence="1" id="KW-0229">DNA integration</keyword>
<dbReference type="CDD" id="cd00796">
    <property type="entry name" value="INT_Rci_Hp1_C"/>
    <property type="match status" value="1"/>
</dbReference>
<dbReference type="InterPro" id="IPR011010">
    <property type="entry name" value="DNA_brk_join_enz"/>
</dbReference>
<dbReference type="RefSeq" id="WP_379489022.1">
    <property type="nucleotide sequence ID" value="NZ_JBHLWK010000027.1"/>
</dbReference>
<evidence type="ECO:0000313" key="4">
    <source>
        <dbReference type="EMBL" id="MFC0206402.1"/>
    </source>
</evidence>
<protein>
    <submittedName>
        <fullName evidence="4">Site-specific integrase</fullName>
    </submittedName>
</protein>
<dbReference type="Pfam" id="PF00589">
    <property type="entry name" value="Phage_integrase"/>
    <property type="match status" value="1"/>
</dbReference>
<feature type="domain" description="Tyr recombinase" evidence="3">
    <location>
        <begin position="257"/>
        <end position="441"/>
    </location>
</feature>
<dbReference type="InterPro" id="IPR013762">
    <property type="entry name" value="Integrase-like_cat_sf"/>
</dbReference>
<evidence type="ECO:0000256" key="1">
    <source>
        <dbReference type="ARBA" id="ARBA00022908"/>
    </source>
</evidence>
<dbReference type="InterPro" id="IPR002104">
    <property type="entry name" value="Integrase_catalytic"/>
</dbReference>
<evidence type="ECO:0000313" key="5">
    <source>
        <dbReference type="Proteomes" id="UP001589798"/>
    </source>
</evidence>
<dbReference type="PANTHER" id="PTHR30349:SF64">
    <property type="entry name" value="PROPHAGE INTEGRASE INTD-RELATED"/>
    <property type="match status" value="1"/>
</dbReference>
<keyword evidence="2" id="KW-0233">DNA recombination</keyword>
<dbReference type="PANTHER" id="PTHR30349">
    <property type="entry name" value="PHAGE INTEGRASE-RELATED"/>
    <property type="match status" value="1"/>
</dbReference>
<dbReference type="InterPro" id="IPR029063">
    <property type="entry name" value="SAM-dependent_MTases_sf"/>
</dbReference>
<proteinExistence type="predicted"/>
<dbReference type="Proteomes" id="UP001589798">
    <property type="component" value="Unassembled WGS sequence"/>
</dbReference>
<dbReference type="Gene3D" id="1.10.443.10">
    <property type="entry name" value="Intergrase catalytic core"/>
    <property type="match status" value="1"/>
</dbReference>